<dbReference type="SUPFAM" id="SSF47473">
    <property type="entry name" value="EF-hand"/>
    <property type="match status" value="3"/>
</dbReference>
<keyword evidence="2" id="KW-0175">Coiled coil</keyword>
<gene>
    <name evidence="7" type="primary">LOC105366823</name>
</gene>
<evidence type="ECO:0000259" key="4">
    <source>
        <dbReference type="PROSITE" id="PS50031"/>
    </source>
</evidence>
<feature type="domain" description="EH" evidence="4">
    <location>
        <begin position="225"/>
        <end position="314"/>
    </location>
</feature>
<dbReference type="Gene3D" id="1.10.287.1490">
    <property type="match status" value="1"/>
</dbReference>
<proteinExistence type="predicted"/>
<dbReference type="Proteomes" id="UP000695007">
    <property type="component" value="Unplaced"/>
</dbReference>
<feature type="compositionally biased region" description="Pro residues" evidence="3">
    <location>
        <begin position="626"/>
        <end position="648"/>
    </location>
</feature>
<dbReference type="InterPro" id="IPR002048">
    <property type="entry name" value="EF_hand_dom"/>
</dbReference>
<dbReference type="SUPFAM" id="SSF57997">
    <property type="entry name" value="Tropomyosin"/>
    <property type="match status" value="1"/>
</dbReference>
<dbReference type="KEGG" id="csol:105366823"/>
<dbReference type="PANTHER" id="PTHR11216">
    <property type="entry name" value="EH DOMAIN"/>
    <property type="match status" value="1"/>
</dbReference>
<dbReference type="GO" id="GO:0016197">
    <property type="term" value="P:endosomal transport"/>
    <property type="evidence" value="ECO:0007669"/>
    <property type="project" value="TreeGrafter"/>
</dbReference>
<protein>
    <submittedName>
        <fullName evidence="7">Epidermal growth factor receptor substrate 15-like 1</fullName>
    </submittedName>
</protein>
<dbReference type="Pfam" id="PF12763">
    <property type="entry name" value="EH"/>
    <property type="match status" value="3"/>
</dbReference>
<dbReference type="CTD" id="37961"/>
<feature type="domain" description="EH" evidence="4">
    <location>
        <begin position="96"/>
        <end position="184"/>
    </location>
</feature>
<feature type="domain" description="EF-hand" evidence="5">
    <location>
        <begin position="224"/>
        <end position="259"/>
    </location>
</feature>
<evidence type="ECO:0000256" key="2">
    <source>
        <dbReference type="SAM" id="Coils"/>
    </source>
</evidence>
<keyword evidence="6" id="KW-1185">Reference proteome</keyword>
<dbReference type="InterPro" id="IPR000261">
    <property type="entry name" value="EH_dom"/>
</dbReference>
<sequence>MDAAKFLKKSYLSDVILSKIWDIADPNSRGFLDKAGMFVALKLCALAQQGYKLNIGNIYLDVLPPQMGESIHTKLTTYSQSTLSSSNNYWLISASERIKYEQLFQSLEPVNGLIPGNRVKGVLMDSNLPFETLGKIWDLADIDKDGKLNQHEFTIAMHLVYKALEKKTVPNTLPIELLNSSDVNVLDINSKEQFYIAPILEIPSSNIQSSMQNKSNSEWIVSIEDQNAADKLFIQADKDLDGFVSGAEIKDIFMQSGLSQTILARIWSLCDICQIGKLNNEQFALSMFLIKQKINGIDLPIELTHEMIPPSLRKKHAEYTIENNNICGYSSSELNMIGKDISEIIREKLAIEQDISQKEADIKIKTGEIKSLQSELDTLAATLKQLDNQKGEAKKRLNDLKVQVDKLRQQAADQETNLRTQEDELNNKRQEIECLKLTEQNLDAQQHKYKNRLNYLSEQLQNIQLKISQTKARLTQLEEKQHQIVDIISQYDSALTTGNVAYIPDASLLFKVKIETAIYNLNTTTDLESAKTDSEYQKQFDNLEDNKFKSTGKDNFDEVHHRFKTCFQSEGEKKFSDLHPFNLNAKELYDPFNDGVILCKKTSDSLQITDPFGDDPFAALHAPIRPESPSPALPPKKSKQPPPRPAPPRSIQGPQNLLKKSSSIVSIMNTSDPFNNTNAIINTSNAFEFADFAKFNQKLDPVTAENRIHRLNRNIKIDLSIVKKLSDFEEDPFQDYRYEDLSMLSDPFDDNVGNLEVRKISRKDLKTEE</sequence>
<feature type="region of interest" description="Disordered" evidence="3">
    <location>
        <begin position="617"/>
        <end position="657"/>
    </location>
</feature>
<dbReference type="GeneID" id="105366823"/>
<dbReference type="InterPro" id="IPR011992">
    <property type="entry name" value="EF-hand-dom_pair"/>
</dbReference>
<evidence type="ECO:0000313" key="6">
    <source>
        <dbReference type="Proteomes" id="UP000695007"/>
    </source>
</evidence>
<feature type="coiled-coil region" evidence="2">
    <location>
        <begin position="355"/>
        <end position="480"/>
    </location>
</feature>
<dbReference type="InterPro" id="IPR018247">
    <property type="entry name" value="EF_Hand_1_Ca_BS"/>
</dbReference>
<dbReference type="Gene3D" id="1.10.238.10">
    <property type="entry name" value="EF-hand"/>
    <property type="match status" value="3"/>
</dbReference>
<dbReference type="SMART" id="SM00054">
    <property type="entry name" value="EFh"/>
    <property type="match status" value="3"/>
</dbReference>
<dbReference type="GO" id="GO:0005509">
    <property type="term" value="F:calcium ion binding"/>
    <property type="evidence" value="ECO:0007669"/>
    <property type="project" value="InterPro"/>
</dbReference>
<organism evidence="6 7">
    <name type="scientific">Ceratosolen solmsi marchali</name>
    <dbReference type="NCBI Taxonomy" id="326594"/>
    <lineage>
        <taxon>Eukaryota</taxon>
        <taxon>Metazoa</taxon>
        <taxon>Ecdysozoa</taxon>
        <taxon>Arthropoda</taxon>
        <taxon>Hexapoda</taxon>
        <taxon>Insecta</taxon>
        <taxon>Pterygota</taxon>
        <taxon>Neoptera</taxon>
        <taxon>Endopterygota</taxon>
        <taxon>Hymenoptera</taxon>
        <taxon>Apocrita</taxon>
        <taxon>Proctotrupomorpha</taxon>
        <taxon>Chalcidoidea</taxon>
        <taxon>Agaonidae</taxon>
        <taxon>Agaoninae</taxon>
        <taxon>Ceratosolen</taxon>
    </lineage>
</organism>
<dbReference type="GO" id="GO:0005886">
    <property type="term" value="C:plasma membrane"/>
    <property type="evidence" value="ECO:0007669"/>
    <property type="project" value="TreeGrafter"/>
</dbReference>
<dbReference type="SMART" id="SM00027">
    <property type="entry name" value="EH"/>
    <property type="match status" value="2"/>
</dbReference>
<dbReference type="PROSITE" id="PS50222">
    <property type="entry name" value="EF_HAND_2"/>
    <property type="match status" value="2"/>
</dbReference>
<dbReference type="PANTHER" id="PTHR11216:SF174">
    <property type="entry name" value="GH06923P"/>
    <property type="match status" value="1"/>
</dbReference>
<dbReference type="GO" id="GO:0005737">
    <property type="term" value="C:cytoplasm"/>
    <property type="evidence" value="ECO:0007669"/>
    <property type="project" value="TreeGrafter"/>
</dbReference>
<evidence type="ECO:0000256" key="1">
    <source>
        <dbReference type="ARBA" id="ARBA00022837"/>
    </source>
</evidence>
<dbReference type="PROSITE" id="PS00018">
    <property type="entry name" value="EF_HAND_1"/>
    <property type="match status" value="1"/>
</dbReference>
<feature type="domain" description="EF-hand" evidence="5">
    <location>
        <begin position="128"/>
        <end position="163"/>
    </location>
</feature>
<dbReference type="RefSeq" id="XP_011503696.1">
    <property type="nucleotide sequence ID" value="XM_011505394.1"/>
</dbReference>
<dbReference type="GO" id="GO:0006897">
    <property type="term" value="P:endocytosis"/>
    <property type="evidence" value="ECO:0007669"/>
    <property type="project" value="TreeGrafter"/>
</dbReference>
<evidence type="ECO:0000313" key="7">
    <source>
        <dbReference type="RefSeq" id="XP_011503696.1"/>
    </source>
</evidence>
<dbReference type="FunFam" id="1.10.238.10:FF:000271">
    <property type="entry name" value="Epidermal growth factor receptor substrate 15 homolog"/>
    <property type="match status" value="1"/>
</dbReference>
<feature type="domain" description="EH" evidence="4">
    <location>
        <begin position="1"/>
        <end position="74"/>
    </location>
</feature>
<evidence type="ECO:0000259" key="5">
    <source>
        <dbReference type="PROSITE" id="PS50222"/>
    </source>
</evidence>
<name>A0AAJ6YT26_9HYME</name>
<accession>A0AAJ6YT26</accession>
<dbReference type="PROSITE" id="PS50031">
    <property type="entry name" value="EH"/>
    <property type="match status" value="3"/>
</dbReference>
<evidence type="ECO:0000256" key="3">
    <source>
        <dbReference type="SAM" id="MobiDB-lite"/>
    </source>
</evidence>
<dbReference type="AlphaFoldDB" id="A0AAJ6YT26"/>
<keyword evidence="1" id="KW-0106">Calcium</keyword>
<dbReference type="CDD" id="cd00052">
    <property type="entry name" value="EH"/>
    <property type="match status" value="2"/>
</dbReference>
<reference evidence="7" key="1">
    <citation type="submission" date="2025-08" db="UniProtKB">
        <authorList>
            <consortium name="RefSeq"/>
        </authorList>
    </citation>
    <scope>IDENTIFICATION</scope>
</reference>